<evidence type="ECO:0000256" key="5">
    <source>
        <dbReference type="ARBA" id="ARBA00023136"/>
    </source>
</evidence>
<evidence type="ECO:0000313" key="8">
    <source>
        <dbReference type="EMBL" id="MSR94525.1"/>
    </source>
</evidence>
<dbReference type="Proteomes" id="UP000434409">
    <property type="component" value="Unassembled WGS sequence"/>
</dbReference>
<sequence length="179" mass="19576">MKMAGCSFCGGRMFGLGIDLLRELDGSSEGQFMFLAGNMDQGMQEIFQRAIAIPVYLGKMAGILLVVSLFGIWGAFSVILKKREQEFAVRIAIGAGRGNLICRMVTEIFLVAFGGWAAGSLAGRLLLILVPYDQMLTVRAHLETQGVTFLLLLLLTGYLSALPVHRLLNLRPEELLTKP</sequence>
<feature type="transmembrane region" description="Helical" evidence="6">
    <location>
        <begin position="60"/>
        <end position="80"/>
    </location>
</feature>
<evidence type="ECO:0000256" key="2">
    <source>
        <dbReference type="ARBA" id="ARBA00022475"/>
    </source>
</evidence>
<dbReference type="InterPro" id="IPR003838">
    <property type="entry name" value="ABC3_permease_C"/>
</dbReference>
<comment type="caution">
    <text evidence="8">The sequence shown here is derived from an EMBL/GenBank/DDBJ whole genome shotgun (WGS) entry which is preliminary data.</text>
</comment>
<keyword evidence="9" id="KW-1185">Reference proteome</keyword>
<feature type="transmembrane region" description="Helical" evidence="6">
    <location>
        <begin position="147"/>
        <end position="168"/>
    </location>
</feature>
<evidence type="ECO:0000256" key="4">
    <source>
        <dbReference type="ARBA" id="ARBA00022989"/>
    </source>
</evidence>
<name>A0A6N7V1T4_9FIRM</name>
<keyword evidence="4 6" id="KW-1133">Transmembrane helix</keyword>
<keyword evidence="3 6" id="KW-0812">Transmembrane</keyword>
<accession>A0A6N7V1T4</accession>
<keyword evidence="5 6" id="KW-0472">Membrane</keyword>
<reference evidence="8 9" key="1">
    <citation type="submission" date="2019-08" db="EMBL/GenBank/DDBJ databases">
        <title>In-depth cultivation of the pig gut microbiome towards novel bacterial diversity and tailored functional studies.</title>
        <authorList>
            <person name="Wylensek D."/>
            <person name="Hitch T.C.A."/>
            <person name="Clavel T."/>
        </authorList>
    </citation>
    <scope>NUCLEOTIDE SEQUENCE [LARGE SCALE GENOMIC DNA]</scope>
    <source>
        <strain evidence="8 9">68-1-5</strain>
    </source>
</reference>
<feature type="transmembrane region" description="Helical" evidence="6">
    <location>
        <begin position="100"/>
        <end position="127"/>
    </location>
</feature>
<evidence type="ECO:0000256" key="1">
    <source>
        <dbReference type="ARBA" id="ARBA00004651"/>
    </source>
</evidence>
<evidence type="ECO:0000259" key="7">
    <source>
        <dbReference type="Pfam" id="PF02687"/>
    </source>
</evidence>
<evidence type="ECO:0000313" key="9">
    <source>
        <dbReference type="Proteomes" id="UP000434409"/>
    </source>
</evidence>
<dbReference type="EMBL" id="VULY01000018">
    <property type="protein sequence ID" value="MSR94525.1"/>
    <property type="molecule type" value="Genomic_DNA"/>
</dbReference>
<evidence type="ECO:0000256" key="3">
    <source>
        <dbReference type="ARBA" id="ARBA00022692"/>
    </source>
</evidence>
<comment type="subcellular location">
    <subcellularLocation>
        <location evidence="1">Cell membrane</location>
        <topology evidence="1">Multi-pass membrane protein</topology>
    </subcellularLocation>
</comment>
<dbReference type="Pfam" id="PF02687">
    <property type="entry name" value="FtsX"/>
    <property type="match status" value="1"/>
</dbReference>
<keyword evidence="2" id="KW-1003">Cell membrane</keyword>
<gene>
    <name evidence="8" type="ORF">FYJ34_09715</name>
</gene>
<dbReference type="GO" id="GO:0005886">
    <property type="term" value="C:plasma membrane"/>
    <property type="evidence" value="ECO:0007669"/>
    <property type="project" value="UniProtKB-SubCell"/>
</dbReference>
<organism evidence="8 9">
    <name type="scientific">Suipraeoptans intestinalis</name>
    <dbReference type="NCBI Taxonomy" id="2606628"/>
    <lineage>
        <taxon>Bacteria</taxon>
        <taxon>Bacillati</taxon>
        <taxon>Bacillota</taxon>
        <taxon>Clostridia</taxon>
        <taxon>Lachnospirales</taxon>
        <taxon>Lachnospiraceae</taxon>
        <taxon>Suipraeoptans</taxon>
    </lineage>
</organism>
<feature type="domain" description="ABC3 transporter permease C-terminal" evidence="7">
    <location>
        <begin position="60"/>
        <end position="170"/>
    </location>
</feature>
<protein>
    <submittedName>
        <fullName evidence="8">FtsX-like permease family protein</fullName>
    </submittedName>
</protein>
<evidence type="ECO:0000256" key="6">
    <source>
        <dbReference type="SAM" id="Phobius"/>
    </source>
</evidence>
<dbReference type="AlphaFoldDB" id="A0A6N7V1T4"/>
<proteinExistence type="predicted"/>